<protein>
    <submittedName>
        <fullName evidence="2">Uncharacterized protein</fullName>
    </submittedName>
</protein>
<dbReference type="EMBL" id="KZ110591">
    <property type="protein sequence ID" value="OSX68064.1"/>
    <property type="molecule type" value="Genomic_DNA"/>
</dbReference>
<keyword evidence="3" id="KW-1185">Reference proteome</keyword>
<dbReference type="OrthoDB" id="2745229at2759"/>
<keyword evidence="1" id="KW-0732">Signal</keyword>
<feature type="signal peptide" evidence="1">
    <location>
        <begin position="1"/>
        <end position="18"/>
    </location>
</feature>
<feature type="chain" id="PRO_5010889099" evidence="1">
    <location>
        <begin position="19"/>
        <end position="664"/>
    </location>
</feature>
<dbReference type="GeneID" id="36333418"/>
<sequence length="664" mass="75591">MWLIALILLPASCSFLQRHSVKMPRIICTGYEITDALRKYLEVGHGVDFDKDLATDSEDDDEVDEINSNVDPQKLAMQREAEIVMSYQGYFRSIRNSARPEIRKTLEIPYSYNKYVEHGRRVYMFMPTGAYTLEHYRSGALASPPEEDRKVIQSFIDSMNALLPDDVVREKAELKIEEMRFEVHSPRAAHAPPYYRREREVAAHAARRWTFEFQSSVAQPPACVRTSDCVPEEGYEITDALRRYLEVGHGVDFDKDLAIAMEEDGELGEIDRNVDPQELAMDREAAIIMSYQDYFRSVRDSAPPEIRKALEIPYDYSKWAGHGLRVYMFMPTGAYTLEHYTSGALKSPPEEDRKVIQSFIDSMNSLLPDDVVREKAEFKIEDMRFEVHSPRAIHAPPYYRREREYIVATNNCTFTTCACSTPKAYSIVNSLSAYGSSNWGKIRRIVLCHEIGMCERTCAIKIRYMACGDTEGHTGGSRIAKRMDVRVGFAPNGVGMTVFPPIWQRLERESAKDLKSTQDEDGDVMRLQMRYGNTSRITSDAFVTERLRLHPEIRLSVSAVFGRRSDGVSQLYHSQAQKHDVTVTCGRFKALIEMGVQIRGDGYETRGSRIRNAHVSVNEPLTTPSARASPTRAERTPAFEAGRHWTVRYVSEIPAKDSRAGGRG</sequence>
<reference evidence="2 3" key="1">
    <citation type="submission" date="2017-04" db="EMBL/GenBank/DDBJ databases">
        <title>Genome Sequence of the Model Brown-Rot Fungus Postia placenta SB12.</title>
        <authorList>
            <consortium name="DOE Joint Genome Institute"/>
            <person name="Gaskell J."/>
            <person name="Kersten P."/>
            <person name="Larrondo L.F."/>
            <person name="Canessa P."/>
            <person name="Martinez D."/>
            <person name="Hibbett D."/>
            <person name="Schmoll M."/>
            <person name="Kubicek C.P."/>
            <person name="Martinez A.T."/>
            <person name="Yadav J."/>
            <person name="Master E."/>
            <person name="Magnuson J.K."/>
            <person name="James T."/>
            <person name="Yaver D."/>
            <person name="Berka R."/>
            <person name="Labutti K."/>
            <person name="Lipzen A."/>
            <person name="Aerts A."/>
            <person name="Barry K."/>
            <person name="Henrissat B."/>
            <person name="Blanchette R."/>
            <person name="Grigoriev I."/>
            <person name="Cullen D."/>
        </authorList>
    </citation>
    <scope>NUCLEOTIDE SEQUENCE [LARGE SCALE GENOMIC DNA]</scope>
    <source>
        <strain evidence="2 3">MAD-698-R-SB12</strain>
    </source>
</reference>
<dbReference type="RefSeq" id="XP_024344858.1">
    <property type="nucleotide sequence ID" value="XM_024488469.1"/>
</dbReference>
<evidence type="ECO:0000256" key="1">
    <source>
        <dbReference type="SAM" id="SignalP"/>
    </source>
</evidence>
<proteinExistence type="predicted"/>
<organism evidence="2 3">
    <name type="scientific">Postia placenta MAD-698-R-SB12</name>
    <dbReference type="NCBI Taxonomy" id="670580"/>
    <lineage>
        <taxon>Eukaryota</taxon>
        <taxon>Fungi</taxon>
        <taxon>Dikarya</taxon>
        <taxon>Basidiomycota</taxon>
        <taxon>Agaricomycotina</taxon>
        <taxon>Agaricomycetes</taxon>
        <taxon>Polyporales</taxon>
        <taxon>Adustoporiaceae</taxon>
        <taxon>Rhodonia</taxon>
    </lineage>
</organism>
<accession>A0A1X6NHH2</accession>
<dbReference type="AlphaFoldDB" id="A0A1X6NHH2"/>
<evidence type="ECO:0000313" key="3">
    <source>
        <dbReference type="Proteomes" id="UP000194127"/>
    </source>
</evidence>
<gene>
    <name evidence="2" type="ORF">POSPLADRAFT_1177078</name>
</gene>
<dbReference type="Proteomes" id="UP000194127">
    <property type="component" value="Unassembled WGS sequence"/>
</dbReference>
<name>A0A1X6NHH2_9APHY</name>
<evidence type="ECO:0000313" key="2">
    <source>
        <dbReference type="EMBL" id="OSX68064.1"/>
    </source>
</evidence>